<keyword evidence="1" id="KW-1133">Transmembrane helix</keyword>
<feature type="transmembrane region" description="Helical" evidence="1">
    <location>
        <begin position="280"/>
        <end position="303"/>
    </location>
</feature>
<sequence length="410" mass="43315">MDSLGRSSVTAASAEGEGTPLAGSFAGSLTVLEWGIRAVLFVLLIGVLIRQLNVLSLEQALYPLLLYGLPAAAYLLASVPTVAAAIRRQAESQPLGMALLALAPLAPVMLYAHVALNVELTGLLLIGALIFLPVACAILNVPRLRRADISLGLVTVAFPLLLPYAPDSGIGASPEPLTTFDIATRIGAFLLPLALLLFTTRQQKQQLNFLFVCAVLSLWYAWQFGAFPAFPIVHDVEVTYFQLAVIPLFLYVLAVAGRFDRLGMLFKPSPRSVSVAAANLALLAALGVPTGLVTGALVPAFQGPPPLEAATQALNIFLLVALPQEILFRGTLLPYLQDALRLDAGVAAVISSVLFGAAHAHNSAGISWTFILATLAGILCARAFLATRNIVAAGVVHACARWVRWLLFSG</sequence>
<evidence type="ECO:0000313" key="4">
    <source>
        <dbReference type="Proteomes" id="UP000230790"/>
    </source>
</evidence>
<feature type="transmembrane region" description="Helical" evidence="1">
    <location>
        <begin position="64"/>
        <end position="86"/>
    </location>
</feature>
<feature type="transmembrane region" description="Helical" evidence="1">
    <location>
        <begin position="366"/>
        <end position="385"/>
    </location>
</feature>
<gene>
    <name evidence="3" type="ORF">CUN48_04870</name>
</gene>
<dbReference type="Proteomes" id="UP000230790">
    <property type="component" value="Unassembled WGS sequence"/>
</dbReference>
<keyword evidence="1" id="KW-0812">Transmembrane</keyword>
<proteinExistence type="predicted"/>
<comment type="caution">
    <text evidence="3">The sequence shown here is derived from an EMBL/GenBank/DDBJ whole genome shotgun (WGS) entry which is preliminary data.</text>
</comment>
<evidence type="ECO:0000259" key="2">
    <source>
        <dbReference type="Pfam" id="PF02517"/>
    </source>
</evidence>
<dbReference type="GO" id="GO:0004175">
    <property type="term" value="F:endopeptidase activity"/>
    <property type="evidence" value="ECO:0007669"/>
    <property type="project" value="UniProtKB-ARBA"/>
</dbReference>
<organism evidence="3 4">
    <name type="scientific">Candidatus Thermofonsia Clade 3 bacterium</name>
    <dbReference type="NCBI Taxonomy" id="2364212"/>
    <lineage>
        <taxon>Bacteria</taxon>
        <taxon>Bacillati</taxon>
        <taxon>Chloroflexota</taxon>
        <taxon>Candidatus Thermofontia</taxon>
        <taxon>Candidatus Thermofonsia Clade 3</taxon>
    </lineage>
</organism>
<protein>
    <recommendedName>
        <fullName evidence="2">CAAX prenyl protease 2/Lysostaphin resistance protein A-like domain-containing protein</fullName>
    </recommendedName>
</protein>
<evidence type="ECO:0000256" key="1">
    <source>
        <dbReference type="SAM" id="Phobius"/>
    </source>
</evidence>
<feature type="transmembrane region" description="Helical" evidence="1">
    <location>
        <begin position="34"/>
        <end position="52"/>
    </location>
</feature>
<feature type="transmembrane region" description="Helical" evidence="1">
    <location>
        <begin position="239"/>
        <end position="259"/>
    </location>
</feature>
<dbReference type="EMBL" id="PGTN01000022">
    <property type="protein sequence ID" value="PJF48158.1"/>
    <property type="molecule type" value="Genomic_DNA"/>
</dbReference>
<feature type="transmembrane region" description="Helical" evidence="1">
    <location>
        <begin position="148"/>
        <end position="165"/>
    </location>
</feature>
<feature type="transmembrane region" description="Helical" evidence="1">
    <location>
        <begin position="122"/>
        <end position="141"/>
    </location>
</feature>
<name>A0A2M8QEG9_9CHLR</name>
<feature type="transmembrane region" description="Helical" evidence="1">
    <location>
        <begin position="209"/>
        <end position="233"/>
    </location>
</feature>
<evidence type="ECO:0000313" key="3">
    <source>
        <dbReference type="EMBL" id="PJF48158.1"/>
    </source>
</evidence>
<dbReference type="GO" id="GO:0080120">
    <property type="term" value="P:CAAX-box protein maturation"/>
    <property type="evidence" value="ECO:0007669"/>
    <property type="project" value="UniProtKB-ARBA"/>
</dbReference>
<dbReference type="Pfam" id="PF02517">
    <property type="entry name" value="Rce1-like"/>
    <property type="match status" value="1"/>
</dbReference>
<accession>A0A2M8QEG9</accession>
<feature type="domain" description="CAAX prenyl protease 2/Lysostaphin resistance protein A-like" evidence="2">
    <location>
        <begin position="310"/>
        <end position="401"/>
    </location>
</feature>
<feature type="transmembrane region" description="Helical" evidence="1">
    <location>
        <begin position="177"/>
        <end position="197"/>
    </location>
</feature>
<keyword evidence="1" id="KW-0472">Membrane</keyword>
<reference evidence="3 4" key="1">
    <citation type="submission" date="2017-11" db="EMBL/GenBank/DDBJ databases">
        <title>Evolution of Phototrophy in the Chloroflexi Phylum Driven by Horizontal Gene Transfer.</title>
        <authorList>
            <person name="Ward L.M."/>
            <person name="Hemp J."/>
            <person name="Shih P.M."/>
            <person name="Mcglynn S.E."/>
            <person name="Fischer W."/>
        </authorList>
    </citation>
    <scope>NUCLEOTIDE SEQUENCE [LARGE SCALE GENOMIC DNA]</scope>
    <source>
        <strain evidence="3">JP3_7</strain>
    </source>
</reference>
<dbReference type="InterPro" id="IPR003675">
    <property type="entry name" value="Rce1/LyrA-like_dom"/>
</dbReference>
<dbReference type="AlphaFoldDB" id="A0A2M8QEG9"/>
<feature type="transmembrane region" description="Helical" evidence="1">
    <location>
        <begin position="98"/>
        <end position="116"/>
    </location>
</feature>